<keyword evidence="11" id="KW-0249">Electron transport</keyword>
<evidence type="ECO:0000256" key="11">
    <source>
        <dbReference type="ARBA" id="ARBA00022982"/>
    </source>
</evidence>
<dbReference type="Proteomes" id="UP000323646">
    <property type="component" value="Unassembled WGS sequence"/>
</dbReference>
<dbReference type="InterPro" id="IPR050123">
    <property type="entry name" value="Prok_molybdopt-oxidoreductase"/>
</dbReference>
<protein>
    <recommendedName>
        <fullName evidence="5">nitrate reductase (quinone)</fullName>
        <ecNumber evidence="5">1.7.5.1</ecNumber>
    </recommendedName>
</protein>
<dbReference type="InterPro" id="IPR028189">
    <property type="entry name" value="Nitr_red_alph_N"/>
</dbReference>
<dbReference type="PROSITE" id="PS51669">
    <property type="entry name" value="4FE4S_MOW_BIS_MGD"/>
    <property type="match status" value="1"/>
</dbReference>
<evidence type="ECO:0000256" key="8">
    <source>
        <dbReference type="ARBA" id="ARBA00022485"/>
    </source>
</evidence>
<reference evidence="20 21" key="1">
    <citation type="submission" date="2019-08" db="EMBL/GenBank/DDBJ databases">
        <title>Selenomonas sp. mPRGC5 and Selenomonas sp. mPRGC8 isolated from ruminal fluid of dairy goat (Capra hircus).</title>
        <authorList>
            <person name="Poothong S."/>
            <person name="Nuengjamnong C."/>
            <person name="Tanasupawat S."/>
        </authorList>
    </citation>
    <scope>NUCLEOTIDE SEQUENCE [LARGE SCALE GENOMIC DNA]</scope>
    <source>
        <strain evidence="21">mPRGC5</strain>
    </source>
</reference>
<dbReference type="RefSeq" id="WP_149171687.1">
    <property type="nucleotide sequence ID" value="NZ_VTOY01000007.1"/>
</dbReference>
<comment type="catalytic activity">
    <reaction evidence="17">
        <text>nitrate + a quinol = a quinone + nitrite + H2O</text>
        <dbReference type="Rhea" id="RHEA:56144"/>
        <dbReference type="ChEBI" id="CHEBI:15377"/>
        <dbReference type="ChEBI" id="CHEBI:16301"/>
        <dbReference type="ChEBI" id="CHEBI:17632"/>
        <dbReference type="ChEBI" id="CHEBI:24646"/>
        <dbReference type="ChEBI" id="CHEBI:132124"/>
        <dbReference type="EC" id="1.7.5.1"/>
    </reaction>
</comment>
<evidence type="ECO:0000256" key="17">
    <source>
        <dbReference type="ARBA" id="ARBA00048294"/>
    </source>
</evidence>
<comment type="cofactor">
    <cofactor evidence="1">
        <name>Mo-bis(molybdopterin guanine dinucleotide)</name>
        <dbReference type="ChEBI" id="CHEBI:60539"/>
    </cofactor>
</comment>
<dbReference type="InterPro" id="IPR009010">
    <property type="entry name" value="Asp_de-COase-like_dom_sf"/>
</dbReference>
<dbReference type="GO" id="GO:0042128">
    <property type="term" value="P:nitrate assimilation"/>
    <property type="evidence" value="ECO:0007669"/>
    <property type="project" value="UniProtKB-KW"/>
</dbReference>
<dbReference type="GO" id="GO:0009325">
    <property type="term" value="C:nitrate reductase complex"/>
    <property type="evidence" value="ECO:0007669"/>
    <property type="project" value="InterPro"/>
</dbReference>
<dbReference type="AlphaFoldDB" id="A0A5D6W0R7"/>
<keyword evidence="14" id="KW-0411">Iron-sulfur</keyword>
<dbReference type="InterPro" id="IPR027467">
    <property type="entry name" value="MopterinOxRdtase_cofactor_BS"/>
</dbReference>
<dbReference type="InterPro" id="IPR044906">
    <property type="entry name" value="Nitr_red_alph_N_sf"/>
</dbReference>
<dbReference type="SUPFAM" id="SSF50692">
    <property type="entry name" value="ADC-like"/>
    <property type="match status" value="1"/>
</dbReference>
<dbReference type="InterPro" id="IPR006468">
    <property type="entry name" value="NarG"/>
</dbReference>
<keyword evidence="21" id="KW-1185">Reference proteome</keyword>
<dbReference type="GO" id="GO:0043546">
    <property type="term" value="F:molybdopterin cofactor binding"/>
    <property type="evidence" value="ECO:0007669"/>
    <property type="project" value="InterPro"/>
</dbReference>
<dbReference type="InterPro" id="IPR006655">
    <property type="entry name" value="Mopterin_OxRdtase_prok_CS"/>
</dbReference>
<evidence type="ECO:0000256" key="18">
    <source>
        <dbReference type="SAM" id="MobiDB-lite"/>
    </source>
</evidence>
<dbReference type="Gene3D" id="4.10.1200.10">
    <property type="entry name" value="nitrate reductase tail"/>
    <property type="match status" value="1"/>
</dbReference>
<evidence type="ECO:0000259" key="19">
    <source>
        <dbReference type="PROSITE" id="PS51669"/>
    </source>
</evidence>
<comment type="cofactor">
    <cofactor evidence="2">
        <name>[4Fe-4S] cluster</name>
        <dbReference type="ChEBI" id="CHEBI:49883"/>
    </cofactor>
</comment>
<dbReference type="InterPro" id="IPR006656">
    <property type="entry name" value="Mopterin_OxRdtase"/>
</dbReference>
<gene>
    <name evidence="20" type="ORF">FZ040_08980</name>
</gene>
<name>A0A5D6W0R7_9FIRM</name>
<dbReference type="InterPro" id="IPR006963">
    <property type="entry name" value="Mopterin_OxRdtase_4Fe-4S_dom"/>
</dbReference>
<keyword evidence="8" id="KW-0004">4Fe-4S</keyword>
<evidence type="ECO:0000256" key="5">
    <source>
        <dbReference type="ARBA" id="ARBA00012500"/>
    </source>
</evidence>
<dbReference type="GO" id="GO:0005886">
    <property type="term" value="C:plasma membrane"/>
    <property type="evidence" value="ECO:0007669"/>
    <property type="project" value="UniProtKB-SubCell"/>
</dbReference>
<evidence type="ECO:0000256" key="12">
    <source>
        <dbReference type="ARBA" id="ARBA00023002"/>
    </source>
</evidence>
<dbReference type="Pfam" id="PF01568">
    <property type="entry name" value="Molydop_binding"/>
    <property type="match status" value="1"/>
</dbReference>
<comment type="caution">
    <text evidence="20">The sequence shown here is derived from an EMBL/GenBank/DDBJ whole genome shotgun (WGS) entry which is preliminary data.</text>
</comment>
<feature type="domain" description="4Fe-4S Mo/W bis-MGD-type" evidence="19">
    <location>
        <begin position="42"/>
        <end position="106"/>
    </location>
</feature>
<dbReference type="NCBIfam" id="TIGR01580">
    <property type="entry name" value="narG"/>
    <property type="match status" value="1"/>
</dbReference>
<keyword evidence="9" id="KW-0500">Molybdenum</keyword>
<dbReference type="Pfam" id="PF00384">
    <property type="entry name" value="Molybdopterin"/>
    <property type="match status" value="1"/>
</dbReference>
<keyword evidence="7" id="KW-1003">Cell membrane</keyword>
<dbReference type="PANTHER" id="PTHR43105">
    <property type="entry name" value="RESPIRATORY NITRATE REDUCTASE"/>
    <property type="match status" value="1"/>
</dbReference>
<keyword evidence="13" id="KW-0408">Iron</keyword>
<evidence type="ECO:0000256" key="16">
    <source>
        <dbReference type="ARBA" id="ARBA00023136"/>
    </source>
</evidence>
<organism evidence="20 21">
    <name type="scientific">Selenomonas ruminis</name>
    <dbReference type="NCBI Taxonomy" id="2593411"/>
    <lineage>
        <taxon>Bacteria</taxon>
        <taxon>Bacillati</taxon>
        <taxon>Bacillota</taxon>
        <taxon>Negativicutes</taxon>
        <taxon>Selenomonadales</taxon>
        <taxon>Selenomonadaceae</taxon>
        <taxon>Selenomonas</taxon>
    </lineage>
</organism>
<dbReference type="GO" id="GO:0051539">
    <property type="term" value="F:4 iron, 4 sulfur cluster binding"/>
    <property type="evidence" value="ECO:0007669"/>
    <property type="project" value="UniProtKB-KW"/>
</dbReference>
<comment type="similarity">
    <text evidence="4">Belongs to the prokaryotic molybdopterin-containing oxidoreductase family.</text>
</comment>
<evidence type="ECO:0000256" key="15">
    <source>
        <dbReference type="ARBA" id="ARBA00023063"/>
    </source>
</evidence>
<dbReference type="CDD" id="cd02750">
    <property type="entry name" value="MopB_Nitrate-R-NarG-like"/>
    <property type="match status" value="1"/>
</dbReference>
<evidence type="ECO:0000256" key="13">
    <source>
        <dbReference type="ARBA" id="ARBA00023004"/>
    </source>
</evidence>
<evidence type="ECO:0000256" key="1">
    <source>
        <dbReference type="ARBA" id="ARBA00001942"/>
    </source>
</evidence>
<evidence type="ECO:0000256" key="7">
    <source>
        <dbReference type="ARBA" id="ARBA00022475"/>
    </source>
</evidence>
<dbReference type="PANTHER" id="PTHR43105:SF2">
    <property type="entry name" value="RESPIRATORY NITRATE REDUCTASE 2 ALPHA CHAIN"/>
    <property type="match status" value="1"/>
</dbReference>
<dbReference type="SUPFAM" id="SSF53706">
    <property type="entry name" value="Formate dehydrogenase/DMSO reductase, domains 1-3"/>
    <property type="match status" value="1"/>
</dbReference>
<comment type="subcellular location">
    <subcellularLocation>
        <location evidence="3">Cell membrane</location>
        <topology evidence="3">Peripheral membrane protein</topology>
    </subcellularLocation>
</comment>
<evidence type="ECO:0000256" key="4">
    <source>
        <dbReference type="ARBA" id="ARBA00010312"/>
    </source>
</evidence>
<evidence type="ECO:0000256" key="6">
    <source>
        <dbReference type="ARBA" id="ARBA00022448"/>
    </source>
</evidence>
<keyword evidence="12 20" id="KW-0560">Oxidoreductase</keyword>
<evidence type="ECO:0000256" key="9">
    <source>
        <dbReference type="ARBA" id="ARBA00022505"/>
    </source>
</evidence>
<dbReference type="PROSITE" id="PS00551">
    <property type="entry name" value="MOLYBDOPTERIN_PROK_1"/>
    <property type="match status" value="1"/>
</dbReference>
<dbReference type="EMBL" id="VTOY01000007">
    <property type="protein sequence ID" value="TYZ21913.1"/>
    <property type="molecule type" value="Genomic_DNA"/>
</dbReference>
<keyword evidence="6" id="KW-0813">Transport</keyword>
<dbReference type="Gene3D" id="3.40.50.12440">
    <property type="match status" value="1"/>
</dbReference>
<proteinExistence type="inferred from homology"/>
<evidence type="ECO:0000256" key="2">
    <source>
        <dbReference type="ARBA" id="ARBA00001966"/>
    </source>
</evidence>
<dbReference type="Pfam" id="PF14710">
    <property type="entry name" value="Nitr_red_alph_N"/>
    <property type="match status" value="1"/>
</dbReference>
<evidence type="ECO:0000256" key="10">
    <source>
        <dbReference type="ARBA" id="ARBA00022723"/>
    </source>
</evidence>
<dbReference type="InterPro" id="IPR006657">
    <property type="entry name" value="MoPterin_dinucl-bd_dom"/>
</dbReference>
<dbReference type="EC" id="1.7.5.1" evidence="5"/>
<evidence type="ECO:0000313" key="20">
    <source>
        <dbReference type="EMBL" id="TYZ21913.1"/>
    </source>
</evidence>
<evidence type="ECO:0000256" key="14">
    <source>
        <dbReference type="ARBA" id="ARBA00023014"/>
    </source>
</evidence>
<dbReference type="CDD" id="cd02776">
    <property type="entry name" value="MopB_CT_Nitrate-R-NarG-like"/>
    <property type="match status" value="1"/>
</dbReference>
<keyword evidence="16" id="KW-0472">Membrane</keyword>
<dbReference type="GO" id="GO:0046872">
    <property type="term" value="F:metal ion binding"/>
    <property type="evidence" value="ECO:0007669"/>
    <property type="project" value="UniProtKB-KW"/>
</dbReference>
<keyword evidence="10" id="KW-0479">Metal-binding</keyword>
<dbReference type="GO" id="GO:0160182">
    <property type="term" value="F:nitrate reductase (quinone) activity"/>
    <property type="evidence" value="ECO:0007669"/>
    <property type="project" value="UniProtKB-EC"/>
</dbReference>
<evidence type="ECO:0000313" key="21">
    <source>
        <dbReference type="Proteomes" id="UP000323646"/>
    </source>
</evidence>
<evidence type="ECO:0000256" key="3">
    <source>
        <dbReference type="ARBA" id="ARBA00004202"/>
    </source>
</evidence>
<accession>A0A5D6W0R7</accession>
<sequence length="1227" mass="139249">MSNIFKKFKYLVPKEKSASGHQELHEGGRDWENMYRDRWSFDKCVHSTHGVNCTGSCSWNIYVKNGLVAWENQIHDYPETGPDMPDFEPRGCPRGASFSWYLYSPHRIKYPYLRSELAELWREAKKQHKTALEAWRSIANDPAKMKQYKKARGMGGFVRSNWKEAAELVAASVLHTATKYGPDRIFGFSVIPAKSMLSYAGGIRFIQLLGGAGLSFYDWYADLPPASPQIWGDQTDVPESSDWYNAGYIMTWGSNVPQTRTPDAHFLTEARYKGTKVVSVSPDYAESTAVADTWIPLKVGSDSAFAMAMGHVILNEYYWGEPCKFFLDYTRKYTDFPFLVRLVKKENGKYHTDRYLTAADFGRKDANPEFKYYVIDEKTGQLVIPNGTIGDRWDRHEKWNLREENADTGEKILPQLSILGCMDEVAELELPYFGNERESRTLTRAVPVKRVKTKDGEILVTTVYDLTLANYSIDRGLGGEAAASYEEDIPYTPKWQEKYTGVSMDTVIHTAREFADNSIKTGGRTMVIMGGGINHWFHADIVYRAILNNLLFVAAEGRNGGGWAHYVGQEKLRPAEGWQRIMTGLDWKKPPRLQNSTSFYYFATDQWRSDEIDVADITSPTETPRYRHAGDYNVMAARLGWLPSYPTFNKSGQQLHDEAAAAGKDVKQYIVDSLKDKSLQFAIEDPDAPENFPRNLFMWRNNLIGSSSKGHEFYLKYLLGTKNSLFAEEECATRPTEIKWREAAELEQSGGAAEGKLDLLVDIDFRMASSALYADVVLPTATWYEKDDLSSTDMHPFVHPFQAAVDPMWESRTDWDIFRTLAKKVSEVAKEAGLKPLKDVVAMPIQHDTKGEIAQPYGKIRDWSKGECEPIPGKTMPNLIETELDYTKLYEKWIALGPGVARTMGAEAMTWSSEDEYREIGKRNGLIDNKAYISYGCPSIYSAKQAADAVLGLSSTTNGKVAVKAWEACEKESGLSNLTRLAKDRESERFTFEQLTVQPKESITSPTFTGSNQNRRYTPFTTNIEELLPFRTNTGRQHFYLDHELMREAGEAMATYRPILDYAPIKQKLGGCKELTLKYLTPHNKWSTHSMYFDSQQLLTLFRGGQSVWFNEKDAKELGVKDNDWVELYNHNGVVVSRAVVTPRLPQGVVYMHHAQDNHINVPGSKISGTRGGTHNTPTRLHMKPTHMIGGYGQLSYGFNYYGPTGNQRDMYVVARKMQGEVDWLED</sequence>
<keyword evidence="15" id="KW-0534">Nitrate assimilation</keyword>
<feature type="region of interest" description="Disordered" evidence="18">
    <location>
        <begin position="1162"/>
        <end position="1183"/>
    </location>
</feature>
<dbReference type="OrthoDB" id="9759518at2"/>
<dbReference type="PROSITE" id="PS00490">
    <property type="entry name" value="MOLYBDOPTERIN_PROK_2"/>
    <property type="match status" value="1"/>
</dbReference>
<dbReference type="InterPro" id="IPR037943">
    <property type="entry name" value="MopB_CT_Nitrate-R-NarG-like"/>
</dbReference>